<evidence type="ECO:0000313" key="7">
    <source>
        <dbReference type="Proteomes" id="UP000075903"/>
    </source>
</evidence>
<keyword evidence="3" id="KW-0175">Coiled coil</keyword>
<dbReference type="PROSITE" id="PS51710">
    <property type="entry name" value="G_OBG"/>
    <property type="match status" value="1"/>
</dbReference>
<keyword evidence="1" id="KW-0547">Nucleotide-binding</keyword>
<sequence>MVFIQHYLLKSVNKPIRNYLKSRFLDTLRITAKGGHGGNGLPKYGGVGGQGGAVYFVAKEGKSLRDVVKKYPNKRVVAGNGEESSKARILGRRGTDQKVEVPVGIRVLEQETGLLCELDEEGKTFLASGGGSGGCSGNSFLGKPGQLRTLTLDLKLIADVGLVGFPNAGKSTLVKAISNASPKIASYPFTTIRPQIATIEYEDYRQITIADLPGLIEGAHANFGMGHKFLKHVERTRLLLIMVDVFGFQLSQQHQKRNCLETVYALNKELELYDKTLLDKPCALIINKMDKEGAVEEICKYEQYFHSLEDGLKMCPEELVPSKLLSIDAVIPISAKSMKEIEKVKQEVRTILDLKAEEKLQEESSLDRNEQLQLKLRERGPKVYAGVHTPPAQQDSMADWPSPRVAQGGLFHTPKARYTKETQDLIKVLMEEAKLTILQRNKINYHLRNGEPLPVPKEPKFEQEYSNFLPMAIPRKNIKKRSLNTIIESGAFDVEKYVPHKSKEPIEKLKLKLQEQMSGIKIFPDDGRRRRVVRSKSEGCMDFVPPDRASELLEEINERVQWLEEMEALGEGKKHRATIQLQIAEKLNELKRLDRAKSQENEI</sequence>
<dbReference type="EnsemblMetazoa" id="AMEM011253-RA">
    <property type="protein sequence ID" value="AMEM011253-PA"/>
    <property type="gene ID" value="AMEM011253"/>
</dbReference>
<dbReference type="VEuPathDB" id="VectorBase:AMEM21_008450"/>
<evidence type="ECO:0000256" key="3">
    <source>
        <dbReference type="SAM" id="Coils"/>
    </source>
</evidence>
<dbReference type="SUPFAM" id="SSF82051">
    <property type="entry name" value="Obg GTP-binding protein N-terminal domain"/>
    <property type="match status" value="1"/>
</dbReference>
<dbReference type="Proteomes" id="UP000075903">
    <property type="component" value="Unassembled WGS sequence"/>
</dbReference>
<organism evidence="6 7">
    <name type="scientific">Anopheles merus</name>
    <name type="common">Mosquito</name>
    <dbReference type="NCBI Taxonomy" id="30066"/>
    <lineage>
        <taxon>Eukaryota</taxon>
        <taxon>Metazoa</taxon>
        <taxon>Ecdysozoa</taxon>
        <taxon>Arthropoda</taxon>
        <taxon>Hexapoda</taxon>
        <taxon>Insecta</taxon>
        <taxon>Pterygota</taxon>
        <taxon>Neoptera</taxon>
        <taxon>Endopterygota</taxon>
        <taxon>Diptera</taxon>
        <taxon>Nematocera</taxon>
        <taxon>Culicoidea</taxon>
        <taxon>Culicidae</taxon>
        <taxon>Anophelinae</taxon>
        <taxon>Anopheles</taxon>
    </lineage>
</organism>
<dbReference type="Gene3D" id="2.70.210.12">
    <property type="entry name" value="GTP1/OBG domain"/>
    <property type="match status" value="1"/>
</dbReference>
<dbReference type="PANTHER" id="PTHR11702">
    <property type="entry name" value="DEVELOPMENTALLY REGULATED GTP-BINDING PROTEIN-RELATED"/>
    <property type="match status" value="1"/>
</dbReference>
<name>A0A182V9Q3_ANOME</name>
<dbReference type="Pfam" id="PF01926">
    <property type="entry name" value="MMR_HSR1"/>
    <property type="match status" value="1"/>
</dbReference>
<dbReference type="InterPro" id="IPR006073">
    <property type="entry name" value="GTP-bd"/>
</dbReference>
<dbReference type="PROSITE" id="PS51883">
    <property type="entry name" value="OBG"/>
    <property type="match status" value="1"/>
</dbReference>
<dbReference type="VEuPathDB" id="VectorBase:AMEM011253"/>
<feature type="coiled-coil region" evidence="3">
    <location>
        <begin position="576"/>
        <end position="603"/>
    </location>
</feature>
<dbReference type="InterPro" id="IPR045086">
    <property type="entry name" value="OBG_GTPase"/>
</dbReference>
<dbReference type="GO" id="GO:0042254">
    <property type="term" value="P:ribosome biogenesis"/>
    <property type="evidence" value="ECO:0007669"/>
    <property type="project" value="UniProtKB-UniRule"/>
</dbReference>
<dbReference type="Pfam" id="PF05250">
    <property type="entry name" value="UPF0193"/>
    <property type="match status" value="1"/>
</dbReference>
<dbReference type="InterPro" id="IPR006169">
    <property type="entry name" value="GTP1_OBG_dom"/>
</dbReference>
<dbReference type="PRINTS" id="PR00326">
    <property type="entry name" value="GTP1OBG"/>
</dbReference>
<dbReference type="InterPro" id="IPR036726">
    <property type="entry name" value="GTP1_OBG_dom_sf"/>
</dbReference>
<accession>A0A182V9Q3</accession>
<dbReference type="AlphaFoldDB" id="A0A182V9Q3"/>
<evidence type="ECO:0000259" key="5">
    <source>
        <dbReference type="PROSITE" id="PS51883"/>
    </source>
</evidence>
<evidence type="ECO:0008006" key="8">
    <source>
        <dbReference type="Google" id="ProtNLM"/>
    </source>
</evidence>
<dbReference type="VEuPathDB" id="VectorBase:AMEM21_010997"/>
<dbReference type="InterPro" id="IPR031167">
    <property type="entry name" value="G_OBG"/>
</dbReference>
<dbReference type="GO" id="GO:0005525">
    <property type="term" value="F:GTP binding"/>
    <property type="evidence" value="ECO:0007669"/>
    <property type="project" value="UniProtKB-KW"/>
</dbReference>
<dbReference type="GO" id="GO:0005739">
    <property type="term" value="C:mitochondrion"/>
    <property type="evidence" value="ECO:0007669"/>
    <property type="project" value="TreeGrafter"/>
</dbReference>
<reference evidence="6" key="1">
    <citation type="submission" date="2020-05" db="UniProtKB">
        <authorList>
            <consortium name="EnsemblMetazoa"/>
        </authorList>
    </citation>
    <scope>IDENTIFICATION</scope>
    <source>
        <strain evidence="6">MAF</strain>
    </source>
</reference>
<keyword evidence="2" id="KW-0342">GTP-binding</keyword>
<dbReference type="Pfam" id="PF01018">
    <property type="entry name" value="GTP1_OBG"/>
    <property type="match status" value="1"/>
</dbReference>
<dbReference type="CDD" id="cd01898">
    <property type="entry name" value="Obg"/>
    <property type="match status" value="1"/>
</dbReference>
<feature type="domain" description="OBG-type G" evidence="4">
    <location>
        <begin position="158"/>
        <end position="353"/>
    </location>
</feature>
<dbReference type="PANTHER" id="PTHR11702:SF43">
    <property type="entry name" value="GTP-BINDING PROTEIN 10"/>
    <property type="match status" value="1"/>
</dbReference>
<evidence type="ECO:0000256" key="1">
    <source>
        <dbReference type="ARBA" id="ARBA00022741"/>
    </source>
</evidence>
<keyword evidence="7" id="KW-1185">Reference proteome</keyword>
<evidence type="ECO:0000256" key="2">
    <source>
        <dbReference type="ARBA" id="ARBA00023134"/>
    </source>
</evidence>
<feature type="domain" description="Obg" evidence="5">
    <location>
        <begin position="22"/>
        <end position="157"/>
    </location>
</feature>
<evidence type="ECO:0000313" key="6">
    <source>
        <dbReference type="EnsemblMetazoa" id="AMEM011253-PA"/>
    </source>
</evidence>
<dbReference type="SUPFAM" id="SSF52540">
    <property type="entry name" value="P-loop containing nucleoside triphosphate hydrolases"/>
    <property type="match status" value="1"/>
</dbReference>
<dbReference type="Gene3D" id="3.40.50.300">
    <property type="entry name" value="P-loop containing nucleotide triphosphate hydrolases"/>
    <property type="match status" value="1"/>
</dbReference>
<dbReference type="InterPro" id="IPR027417">
    <property type="entry name" value="P-loop_NTPase"/>
</dbReference>
<dbReference type="STRING" id="30066.A0A182V9Q3"/>
<dbReference type="GO" id="GO:0003924">
    <property type="term" value="F:GTPase activity"/>
    <property type="evidence" value="ECO:0007669"/>
    <property type="project" value="InterPro"/>
</dbReference>
<evidence type="ECO:0000259" key="4">
    <source>
        <dbReference type="PROSITE" id="PS51710"/>
    </source>
</evidence>
<dbReference type="InterPro" id="IPR007914">
    <property type="entry name" value="UPF0193"/>
</dbReference>
<protein>
    <recommendedName>
        <fullName evidence="8">OBG-type G domain-containing protein</fullName>
    </recommendedName>
</protein>
<proteinExistence type="predicted"/>